<dbReference type="Pfam" id="PF01965">
    <property type="entry name" value="DJ-1_PfpI"/>
    <property type="match status" value="1"/>
</dbReference>
<evidence type="ECO:0000256" key="2">
    <source>
        <dbReference type="ARBA" id="ARBA00023125"/>
    </source>
</evidence>
<feature type="compositionally biased region" description="Low complexity" evidence="4">
    <location>
        <begin position="311"/>
        <end position="325"/>
    </location>
</feature>
<keyword evidence="1" id="KW-0805">Transcription regulation</keyword>
<proteinExistence type="predicted"/>
<dbReference type="Proteomes" id="UP000094094">
    <property type="component" value="Chromosome"/>
</dbReference>
<keyword evidence="3" id="KW-0804">Transcription</keyword>
<reference evidence="6 7" key="1">
    <citation type="submission" date="2016-09" db="EMBL/GenBank/DDBJ databases">
        <title>Complete genome sequencing of Streptomyces lydicus 103 and metabolic pathways analysis of antibiotic biosynthesis.</title>
        <authorList>
            <person name="Jia N."/>
            <person name="Ding M.-Z."/>
            <person name="Gao F."/>
            <person name="Yuan Y.-J."/>
        </authorList>
    </citation>
    <scope>NUCLEOTIDE SEQUENCE [LARGE SCALE GENOMIC DNA]</scope>
    <source>
        <strain evidence="6 7">103</strain>
    </source>
</reference>
<keyword evidence="7" id="KW-1185">Reference proteome</keyword>
<keyword evidence="2" id="KW-0238">DNA-binding</keyword>
<evidence type="ECO:0000256" key="1">
    <source>
        <dbReference type="ARBA" id="ARBA00023015"/>
    </source>
</evidence>
<accession>A0A1D7VM11</accession>
<dbReference type="KEGG" id="slc:SL103_17450"/>
<dbReference type="PROSITE" id="PS01124">
    <property type="entry name" value="HTH_ARAC_FAMILY_2"/>
    <property type="match status" value="1"/>
</dbReference>
<dbReference type="SMART" id="SM00342">
    <property type="entry name" value="HTH_ARAC"/>
    <property type="match status" value="1"/>
</dbReference>
<evidence type="ECO:0000313" key="6">
    <source>
        <dbReference type="EMBL" id="AOP47793.1"/>
    </source>
</evidence>
<evidence type="ECO:0000259" key="5">
    <source>
        <dbReference type="PROSITE" id="PS01124"/>
    </source>
</evidence>
<dbReference type="CDD" id="cd03137">
    <property type="entry name" value="GATase1_AraC_1"/>
    <property type="match status" value="1"/>
</dbReference>
<name>A0A1D7VM11_9ACTN</name>
<evidence type="ECO:0000256" key="4">
    <source>
        <dbReference type="SAM" id="MobiDB-lite"/>
    </source>
</evidence>
<protein>
    <submittedName>
        <fullName evidence="6">AraC family transcriptional regulator</fullName>
    </submittedName>
</protein>
<feature type="domain" description="HTH araC/xylS-type" evidence="5">
    <location>
        <begin position="209"/>
        <end position="307"/>
    </location>
</feature>
<dbReference type="Pfam" id="PF12833">
    <property type="entry name" value="HTH_18"/>
    <property type="match status" value="1"/>
</dbReference>
<dbReference type="PANTHER" id="PTHR43130">
    <property type="entry name" value="ARAC-FAMILY TRANSCRIPTIONAL REGULATOR"/>
    <property type="match status" value="1"/>
</dbReference>
<dbReference type="GO" id="GO:0003700">
    <property type="term" value="F:DNA-binding transcription factor activity"/>
    <property type="evidence" value="ECO:0007669"/>
    <property type="project" value="InterPro"/>
</dbReference>
<dbReference type="AlphaFoldDB" id="A0A1D7VM11"/>
<evidence type="ECO:0000256" key="3">
    <source>
        <dbReference type="ARBA" id="ARBA00023163"/>
    </source>
</evidence>
<evidence type="ECO:0000313" key="7">
    <source>
        <dbReference type="Proteomes" id="UP000094094"/>
    </source>
</evidence>
<dbReference type="SUPFAM" id="SSF46689">
    <property type="entry name" value="Homeodomain-like"/>
    <property type="match status" value="2"/>
</dbReference>
<dbReference type="SUPFAM" id="SSF52317">
    <property type="entry name" value="Class I glutamine amidotransferase-like"/>
    <property type="match status" value="1"/>
</dbReference>
<organism evidence="6 7">
    <name type="scientific">Streptomyces lydicus</name>
    <dbReference type="NCBI Taxonomy" id="47763"/>
    <lineage>
        <taxon>Bacteria</taxon>
        <taxon>Bacillati</taxon>
        <taxon>Actinomycetota</taxon>
        <taxon>Actinomycetes</taxon>
        <taxon>Kitasatosporales</taxon>
        <taxon>Streptomycetaceae</taxon>
        <taxon>Streptomyces</taxon>
    </lineage>
</organism>
<feature type="region of interest" description="Disordered" evidence="4">
    <location>
        <begin position="304"/>
        <end position="344"/>
    </location>
</feature>
<gene>
    <name evidence="6" type="ORF">SL103_17450</name>
</gene>
<dbReference type="GO" id="GO:0043565">
    <property type="term" value="F:sequence-specific DNA binding"/>
    <property type="evidence" value="ECO:0007669"/>
    <property type="project" value="InterPro"/>
</dbReference>
<sequence length="344" mass="36748">MAAHRVAVLALDGVTPLDLAIPTQIFTTRPETPYEMTLCALDTKVATTAGFALLAEGGLEQVRTADTVIVPGFEPLLSLPDAVLDTLAEARDRGRRVVSICTGAFALAAAGVLDGLHATTHWKHIDEFERSFPAVTVDRDVLYVDEGDVLTSAGVCCGIDLCVHIVRRDLGAEVANRIARGLVAAPHRDGGQAQYVPAPVAVAGEASLSGTRGWALQRLGEPLTLRVLARHAGLSQRTFMRRFTEETGTTPLQWVLNARLGRARELLETTDLSVDQVARDCGLGTAANLRLHFRRTLDTTPTAYRRTFTHSTSRSPVSSPAVPRTDQLPPGCPGPPAPAAATWG</sequence>
<dbReference type="InterPro" id="IPR029062">
    <property type="entry name" value="Class_I_gatase-like"/>
</dbReference>
<dbReference type="InterPro" id="IPR052158">
    <property type="entry name" value="INH-QAR"/>
</dbReference>
<dbReference type="EMBL" id="CP017157">
    <property type="protein sequence ID" value="AOP47793.1"/>
    <property type="molecule type" value="Genomic_DNA"/>
</dbReference>
<dbReference type="PROSITE" id="PS00041">
    <property type="entry name" value="HTH_ARAC_FAMILY_1"/>
    <property type="match status" value="1"/>
</dbReference>
<dbReference type="InterPro" id="IPR009057">
    <property type="entry name" value="Homeodomain-like_sf"/>
</dbReference>
<dbReference type="InterPro" id="IPR018062">
    <property type="entry name" value="HTH_AraC-typ_CS"/>
</dbReference>
<dbReference type="InterPro" id="IPR002818">
    <property type="entry name" value="DJ-1/PfpI"/>
</dbReference>
<dbReference type="InterPro" id="IPR018060">
    <property type="entry name" value="HTH_AraC"/>
</dbReference>
<dbReference type="PANTHER" id="PTHR43130:SF3">
    <property type="entry name" value="HTH-TYPE TRANSCRIPTIONAL REGULATOR RV1931C"/>
    <property type="match status" value="1"/>
</dbReference>
<dbReference type="Gene3D" id="3.40.50.880">
    <property type="match status" value="1"/>
</dbReference>
<dbReference type="Gene3D" id="1.10.10.60">
    <property type="entry name" value="Homeodomain-like"/>
    <property type="match status" value="1"/>
</dbReference>
<dbReference type="RefSeq" id="WP_069569937.1">
    <property type="nucleotide sequence ID" value="NZ_CP017157.1"/>
</dbReference>